<dbReference type="InterPro" id="IPR002300">
    <property type="entry name" value="aa-tRNA-synth_Ia"/>
</dbReference>
<keyword evidence="16" id="KW-1185">Reference proteome</keyword>
<keyword evidence="5 10" id="KW-0067">ATP-binding</keyword>
<dbReference type="SUPFAM" id="SSF47323">
    <property type="entry name" value="Anticodon-binding domain of a subclass of class I aminoacyl-tRNA synthetases"/>
    <property type="match status" value="1"/>
</dbReference>
<keyword evidence="7 10" id="KW-0030">Aminoacyl-tRNA synthetase</keyword>
<comment type="catalytic activity">
    <reaction evidence="9">
        <text>tRNA(Leu) + L-leucine + ATP = L-leucyl-tRNA(Leu) + AMP + diphosphate</text>
        <dbReference type="Rhea" id="RHEA:11688"/>
        <dbReference type="Rhea" id="RHEA-COMP:9613"/>
        <dbReference type="Rhea" id="RHEA-COMP:9622"/>
        <dbReference type="ChEBI" id="CHEBI:30616"/>
        <dbReference type="ChEBI" id="CHEBI:33019"/>
        <dbReference type="ChEBI" id="CHEBI:57427"/>
        <dbReference type="ChEBI" id="CHEBI:78442"/>
        <dbReference type="ChEBI" id="CHEBI:78494"/>
        <dbReference type="ChEBI" id="CHEBI:456215"/>
        <dbReference type="EC" id="6.1.1.4"/>
    </reaction>
</comment>
<dbReference type="GO" id="GO:0005524">
    <property type="term" value="F:ATP binding"/>
    <property type="evidence" value="ECO:0007669"/>
    <property type="project" value="UniProtKB-KW"/>
</dbReference>
<evidence type="ECO:0000256" key="9">
    <source>
        <dbReference type="ARBA" id="ARBA00047469"/>
    </source>
</evidence>
<sequence>MARRMNLLNIEKNIQNLWKEHNVYEKEFIDNSESRFTGNFPYPYMNGLLHIGHGFTLSKLEFLVRYKNMTCQNVLLPFAFHCTGTPIVVCADKLKKELKGKVLGSSPEDNKSEINDGNYVGEATVVATPQSEQTDRTKETETTKQTDATVFRSNKSKVQSKGSKQNTQYEIMKQMDISDEEIHHFQNPQYWCYYFSSKAKEHLNSLGLFCDWRRSFITTNMNPYYDKFVNWHFNTLYKKNLIYYGSRITIFSRVNNQACADHERSEGEGVKCQEFTLIKIYVHDYKEFYEIYLKYVNRNVSSSSSPSPSPQKESDFLQNSIMNEKFFSQKKIVLLASTLKPETAYGQNYTFVNPSEYYYVTLGFNKQRLHYGDKNYVNNVMTREEIIDVCENVYICSENSLYNLAYQGVIPMLSKGSSRAPKSTVQGSGHSNDFSTEATSSHSGKEPRGGEDLFPHHLADLFILMKIKGEDLVGLRTYSNLSQKKDLYILPMTTIKMNIATAIVPCISSDSADDYACLQDIKRKQAYYCEKYHLKEEFLYNESCSCIELPNIGINTGKYFYELEKISSYKDAKLQKVKETLYKKQYFEGTMAVEPYRGMKIYNCRKLVKQYIVKNNEGFLYSEPEVLVIDRNNVKCIAALCNQWYINYGNLDFKKDVLIQMRKNNFQTYNEVLHRQLQHVIFWLDDWSCSRAYGMGTLMPHFNAMQQGGSSKGTTKQNVDTPSQPDADAEKELIESLSDSTIYMAYYTISHFLQGNVDGSARGLLDIDAADLNDAFFDYVFDISDDTEKISKNISADKLQRMRREFQYWYPFDVRISGKDLIFNHLTMALFNHVAIWGKKTYSNKQKETNDEKSILERQGEILSEIDQLDLEAHETVKYFPKSFFCNGHVLVNKEKMSKSKGNFITLQQSINLYTSDGTRIALADAGDSIEDANFNTDTANSAIMKLYNLINFSIETKNNVYIFRCGEKTFIDSIFENEINYLTNKCKESYEKLLFRDVLKYGFYDMLLKRDTYRIMCDKIHMHKETVNFFIERICLIINPLIPHVTEHIWTYILKKEDFLVNQKWPSSDNISYSIVMHKQYNNLLNVVEIFRKSYDKVINKNNKQKATKGSGSGSGGGNGSGAKRAPDEGGAANRGGPSDEQKEEAYKEEDDEGTKFKAIVYVAREYNDTQKKIIEILNRIINNSEDKKLPTNYINLLVQNDYVNKLPKNEKKEILSFATFLVKDNVTLNNNQYELSLPYDEIQLIKNNVEFIRRSLNLGDIHIMENTNKSPIDDTDIYKLANPGNPSIFMYTTES</sequence>
<feature type="domain" description="Aminoacyl-tRNA synthetase class Ia" evidence="12">
    <location>
        <begin position="14"/>
        <end position="93"/>
    </location>
</feature>
<evidence type="ECO:0000256" key="2">
    <source>
        <dbReference type="ARBA" id="ARBA00013164"/>
    </source>
</evidence>
<keyword evidence="4 10" id="KW-0547">Nucleotide-binding</keyword>
<dbReference type="InterPro" id="IPR013155">
    <property type="entry name" value="M/V/L/I-tRNA-synth_anticd-bd"/>
</dbReference>
<protein>
    <recommendedName>
        <fullName evidence="2">leucine--tRNA ligase</fullName>
        <ecNumber evidence="2">6.1.1.4</ecNumber>
    </recommendedName>
    <alternativeName>
        <fullName evidence="8">Leucyl-tRNA synthetase</fullName>
    </alternativeName>
</protein>
<feature type="region of interest" description="Disordered" evidence="11">
    <location>
        <begin position="707"/>
        <end position="728"/>
    </location>
</feature>
<dbReference type="EC" id="6.1.1.4" evidence="2"/>
<dbReference type="PANTHER" id="PTHR45794:SF1">
    <property type="entry name" value="LEUCINE--TRNA LIGASE, CYTOPLASMIC"/>
    <property type="match status" value="1"/>
</dbReference>
<dbReference type="VEuPathDB" id="PlasmoDB:C922_00939"/>
<dbReference type="SUPFAM" id="SSF52374">
    <property type="entry name" value="Nucleotidylyl transferase"/>
    <property type="match status" value="1"/>
</dbReference>
<dbReference type="EMBL" id="KI965462">
    <property type="protein sequence ID" value="EUD68540.1"/>
    <property type="molecule type" value="Genomic_DNA"/>
</dbReference>
<feature type="compositionally biased region" description="Gly residues" evidence="11">
    <location>
        <begin position="1112"/>
        <end position="1122"/>
    </location>
</feature>
<evidence type="ECO:0000256" key="5">
    <source>
        <dbReference type="ARBA" id="ARBA00022840"/>
    </source>
</evidence>
<dbReference type="OrthoDB" id="10249672at2759"/>
<gene>
    <name evidence="15" type="ORF">C922_00939</name>
</gene>
<dbReference type="FunFam" id="3.40.50.620:FF:000203">
    <property type="entry name" value="Leucine--tRNA ligase, putative"/>
    <property type="match status" value="1"/>
</dbReference>
<evidence type="ECO:0000256" key="10">
    <source>
        <dbReference type="RuleBase" id="RU363035"/>
    </source>
</evidence>
<reference evidence="15 16" key="1">
    <citation type="submission" date="2013-02" db="EMBL/GenBank/DDBJ databases">
        <title>The Genome Sequence of Plasmodium inui San Antonio 1.</title>
        <authorList>
            <consortium name="The Broad Institute Genome Sequencing Platform"/>
            <consortium name="The Broad Institute Genome Sequencing Center for Infectious Disease"/>
            <person name="Neafsey D."/>
            <person name="Cheeseman I."/>
            <person name="Volkman S."/>
            <person name="Adams J."/>
            <person name="Walker B."/>
            <person name="Young S.K."/>
            <person name="Zeng Q."/>
            <person name="Gargeya S."/>
            <person name="Fitzgerald M."/>
            <person name="Haas B."/>
            <person name="Abouelleil A."/>
            <person name="Alvarado L."/>
            <person name="Arachchi H.M."/>
            <person name="Berlin A.M."/>
            <person name="Chapman S.B."/>
            <person name="Dewar J."/>
            <person name="Goldberg J."/>
            <person name="Griggs A."/>
            <person name="Gujja S."/>
            <person name="Hansen M."/>
            <person name="Howarth C."/>
            <person name="Imamovic A."/>
            <person name="Larimer J."/>
            <person name="McCowan C."/>
            <person name="Murphy C."/>
            <person name="Neiman D."/>
            <person name="Pearson M."/>
            <person name="Priest M."/>
            <person name="Roberts A."/>
            <person name="Saif S."/>
            <person name="Shea T."/>
            <person name="Sisk P."/>
            <person name="Sykes S."/>
            <person name="Wortman J."/>
            <person name="Nusbaum C."/>
            <person name="Birren B."/>
        </authorList>
    </citation>
    <scope>NUCLEOTIDE SEQUENCE [LARGE SCALE GENOMIC DNA]</scope>
    <source>
        <strain evidence="15 16">San Antonio 1</strain>
    </source>
</reference>
<dbReference type="Gene3D" id="3.90.740.10">
    <property type="entry name" value="Valyl/Leucyl/Isoleucyl-tRNA synthetase, editing domain"/>
    <property type="match status" value="1"/>
</dbReference>
<proteinExistence type="inferred from homology"/>
<evidence type="ECO:0000259" key="14">
    <source>
        <dbReference type="Pfam" id="PF09334"/>
    </source>
</evidence>
<dbReference type="InterPro" id="IPR001412">
    <property type="entry name" value="aa-tRNA-synth_I_CS"/>
</dbReference>
<dbReference type="Pfam" id="PF00133">
    <property type="entry name" value="tRNA-synt_1"/>
    <property type="match status" value="2"/>
</dbReference>
<dbReference type="SUPFAM" id="SSF50677">
    <property type="entry name" value="ValRS/IleRS/LeuRS editing domain"/>
    <property type="match status" value="1"/>
</dbReference>
<dbReference type="PROSITE" id="PS00178">
    <property type="entry name" value="AA_TRNA_LIGASE_I"/>
    <property type="match status" value="1"/>
</dbReference>
<dbReference type="InterPro" id="IPR015413">
    <property type="entry name" value="Methionyl/Leucyl_tRNA_Synth"/>
</dbReference>
<dbReference type="InterPro" id="IPR014729">
    <property type="entry name" value="Rossmann-like_a/b/a_fold"/>
</dbReference>
<dbReference type="Gene3D" id="3.40.50.620">
    <property type="entry name" value="HUPs"/>
    <property type="match status" value="3"/>
</dbReference>
<name>W7AA19_9APIC</name>
<evidence type="ECO:0000256" key="7">
    <source>
        <dbReference type="ARBA" id="ARBA00023146"/>
    </source>
</evidence>
<dbReference type="Gene3D" id="1.10.730.10">
    <property type="entry name" value="Isoleucyl-tRNA Synthetase, Domain 1"/>
    <property type="match status" value="1"/>
</dbReference>
<evidence type="ECO:0000256" key="6">
    <source>
        <dbReference type="ARBA" id="ARBA00022917"/>
    </source>
</evidence>
<dbReference type="Pfam" id="PF09334">
    <property type="entry name" value="tRNA-synt_1g"/>
    <property type="match status" value="1"/>
</dbReference>
<dbReference type="Pfam" id="PF08264">
    <property type="entry name" value="Anticodon_1"/>
    <property type="match status" value="1"/>
</dbReference>
<organism evidence="15 16">
    <name type="scientific">Plasmodium inui San Antonio 1</name>
    <dbReference type="NCBI Taxonomy" id="1237626"/>
    <lineage>
        <taxon>Eukaryota</taxon>
        <taxon>Sar</taxon>
        <taxon>Alveolata</taxon>
        <taxon>Apicomplexa</taxon>
        <taxon>Aconoidasida</taxon>
        <taxon>Haemosporida</taxon>
        <taxon>Plasmodiidae</taxon>
        <taxon>Plasmodium</taxon>
        <taxon>Plasmodium (Plasmodium)</taxon>
    </lineage>
</organism>
<evidence type="ECO:0000256" key="4">
    <source>
        <dbReference type="ARBA" id="ARBA00022741"/>
    </source>
</evidence>
<evidence type="ECO:0000256" key="11">
    <source>
        <dbReference type="SAM" id="MobiDB-lite"/>
    </source>
</evidence>
<keyword evidence="6 10" id="KW-0648">Protein biosynthesis</keyword>
<feature type="region of interest" description="Disordered" evidence="11">
    <location>
        <begin position="1103"/>
        <end position="1152"/>
    </location>
</feature>
<comment type="similarity">
    <text evidence="1 10">Belongs to the class-I aminoacyl-tRNA synthetase family.</text>
</comment>
<evidence type="ECO:0000256" key="8">
    <source>
        <dbReference type="ARBA" id="ARBA00030520"/>
    </source>
</evidence>
<accession>W7AA19</accession>
<feature type="compositionally biased region" description="Polar residues" evidence="11">
    <location>
        <begin position="707"/>
        <end position="724"/>
    </location>
</feature>
<dbReference type="RefSeq" id="XP_008814770.1">
    <property type="nucleotide sequence ID" value="XM_008816548.1"/>
</dbReference>
<feature type="domain" description="Aminoacyl-tRNA synthetase class Ia" evidence="12">
    <location>
        <begin position="175"/>
        <end position="843"/>
    </location>
</feature>
<feature type="region of interest" description="Disordered" evidence="11">
    <location>
        <begin position="420"/>
        <end position="449"/>
    </location>
</feature>
<evidence type="ECO:0000313" key="16">
    <source>
        <dbReference type="Proteomes" id="UP000030640"/>
    </source>
</evidence>
<dbReference type="InterPro" id="IPR009080">
    <property type="entry name" value="tRNAsynth_Ia_anticodon-bd"/>
</dbReference>
<evidence type="ECO:0000313" key="15">
    <source>
        <dbReference type="EMBL" id="EUD68540.1"/>
    </source>
</evidence>
<dbReference type="PANTHER" id="PTHR45794">
    <property type="entry name" value="LEUCYL-TRNA SYNTHETASE"/>
    <property type="match status" value="1"/>
</dbReference>
<feature type="domain" description="Methionyl/Leucyl tRNA synthetase" evidence="14">
    <location>
        <begin position="880"/>
        <end position="941"/>
    </location>
</feature>
<evidence type="ECO:0000259" key="13">
    <source>
        <dbReference type="Pfam" id="PF08264"/>
    </source>
</evidence>
<evidence type="ECO:0000256" key="1">
    <source>
        <dbReference type="ARBA" id="ARBA00005594"/>
    </source>
</evidence>
<dbReference type="Proteomes" id="UP000030640">
    <property type="component" value="Unassembled WGS sequence"/>
</dbReference>
<dbReference type="GeneID" id="20036213"/>
<dbReference type="GO" id="GO:0004823">
    <property type="term" value="F:leucine-tRNA ligase activity"/>
    <property type="evidence" value="ECO:0007669"/>
    <property type="project" value="UniProtKB-EC"/>
</dbReference>
<feature type="compositionally biased region" description="Polar residues" evidence="11">
    <location>
        <begin position="420"/>
        <end position="442"/>
    </location>
</feature>
<dbReference type="GO" id="GO:0006429">
    <property type="term" value="P:leucyl-tRNA aminoacylation"/>
    <property type="evidence" value="ECO:0007669"/>
    <property type="project" value="InterPro"/>
</dbReference>
<evidence type="ECO:0000256" key="3">
    <source>
        <dbReference type="ARBA" id="ARBA00022598"/>
    </source>
</evidence>
<feature type="domain" description="Methionyl/Valyl/Leucyl/Isoleucyl-tRNA synthetase anticodon-binding" evidence="13">
    <location>
        <begin position="974"/>
        <end position="1099"/>
    </location>
</feature>
<dbReference type="InterPro" id="IPR004493">
    <property type="entry name" value="Leu-tRNA-synth_Ia_arc/euk"/>
</dbReference>
<dbReference type="InterPro" id="IPR009008">
    <property type="entry name" value="Val/Leu/Ile-tRNA-synth_edit"/>
</dbReference>
<evidence type="ECO:0000259" key="12">
    <source>
        <dbReference type="Pfam" id="PF00133"/>
    </source>
</evidence>
<keyword evidence="3 10" id="KW-0436">Ligase</keyword>
<dbReference type="GO" id="GO:0002161">
    <property type="term" value="F:aminoacyl-tRNA deacylase activity"/>
    <property type="evidence" value="ECO:0007669"/>
    <property type="project" value="InterPro"/>
</dbReference>